<accession>A0A1D9QEV8</accession>
<evidence type="ECO:0000256" key="5">
    <source>
        <dbReference type="SAM" id="SignalP"/>
    </source>
</evidence>
<gene>
    <name evidence="7" type="ORF">sscle_11g080920</name>
</gene>
<dbReference type="SMART" id="SM00236">
    <property type="entry name" value="fCBD"/>
    <property type="match status" value="1"/>
</dbReference>
<dbReference type="SUPFAM" id="SSF53474">
    <property type="entry name" value="alpha/beta-Hydrolases"/>
    <property type="match status" value="1"/>
</dbReference>
<evidence type="ECO:0000259" key="6">
    <source>
        <dbReference type="PROSITE" id="PS51164"/>
    </source>
</evidence>
<protein>
    <recommendedName>
        <fullName evidence="6">CBM1 domain-containing protein</fullName>
    </recommendedName>
</protein>
<dbReference type="Gene3D" id="3.40.50.1820">
    <property type="entry name" value="alpha/beta hydrolase"/>
    <property type="match status" value="1"/>
</dbReference>
<feature type="domain" description="CBM1" evidence="6">
    <location>
        <begin position="264"/>
        <end position="300"/>
    </location>
</feature>
<evidence type="ECO:0000313" key="8">
    <source>
        <dbReference type="Proteomes" id="UP000177798"/>
    </source>
</evidence>
<keyword evidence="2" id="KW-0378">Hydrolase</keyword>
<evidence type="ECO:0000256" key="1">
    <source>
        <dbReference type="ARBA" id="ARBA00022729"/>
    </source>
</evidence>
<dbReference type="SMART" id="SM01110">
    <property type="entry name" value="Cutinase"/>
    <property type="match status" value="1"/>
</dbReference>
<feature type="region of interest" description="Disordered" evidence="4">
    <location>
        <begin position="236"/>
        <end position="262"/>
    </location>
</feature>
<dbReference type="KEGG" id="ssl:SS1G_08104"/>
<dbReference type="Proteomes" id="UP000177798">
    <property type="component" value="Chromosome 11"/>
</dbReference>
<dbReference type="GO" id="GO:0030248">
    <property type="term" value="F:cellulose binding"/>
    <property type="evidence" value="ECO:0007669"/>
    <property type="project" value="InterPro"/>
</dbReference>
<keyword evidence="1 5" id="KW-0732">Signal</keyword>
<dbReference type="VEuPathDB" id="FungiDB:sscle_11g080920"/>
<dbReference type="GO" id="GO:0052689">
    <property type="term" value="F:carboxylic ester hydrolase activity"/>
    <property type="evidence" value="ECO:0007669"/>
    <property type="project" value="UniProtKB-ARBA"/>
</dbReference>
<dbReference type="OMA" id="FSCPNAD"/>
<dbReference type="InterPro" id="IPR029058">
    <property type="entry name" value="AB_hydrolase_fold"/>
</dbReference>
<dbReference type="GO" id="GO:0005975">
    <property type="term" value="P:carbohydrate metabolic process"/>
    <property type="evidence" value="ECO:0007669"/>
    <property type="project" value="InterPro"/>
</dbReference>
<dbReference type="PANTHER" id="PTHR33630:SF13">
    <property type="entry name" value="ACETYLXYLAN ESTERASE"/>
    <property type="match status" value="1"/>
</dbReference>
<dbReference type="PANTHER" id="PTHR33630">
    <property type="entry name" value="CUTINASE RV1984C-RELATED-RELATED"/>
    <property type="match status" value="1"/>
</dbReference>
<dbReference type="InterPro" id="IPR035971">
    <property type="entry name" value="CBD_sf"/>
</dbReference>
<evidence type="ECO:0000256" key="2">
    <source>
        <dbReference type="ARBA" id="ARBA00022801"/>
    </source>
</evidence>
<dbReference type="OrthoDB" id="2586582at2759"/>
<name>A0A1D9QEV8_SCLS1</name>
<dbReference type="RefSeq" id="XP_001591477.1">
    <property type="nucleotide sequence ID" value="XM_001591427.1"/>
</dbReference>
<dbReference type="InterPro" id="IPR000254">
    <property type="entry name" value="CBD"/>
</dbReference>
<dbReference type="AlphaFoldDB" id="A0A1D9QEV8"/>
<reference evidence="8" key="1">
    <citation type="journal article" date="2017" name="Genome Biol. Evol.">
        <title>The complete genome sequence of the phytopathogenic fungus Sclerotinia sclerotiorum reveals insights into the genome architecture of broad host range pathogens.</title>
        <authorList>
            <person name="Derbyshire M."/>
            <person name="Denton-Giles M."/>
            <person name="Hegedus D."/>
            <person name="Seifbarghy S."/>
            <person name="Rollins J."/>
            <person name="van Kan J."/>
            <person name="Seidl M.F."/>
            <person name="Faino L."/>
            <person name="Mbengue M."/>
            <person name="Navaud O."/>
            <person name="Raffaele S."/>
            <person name="Hammond-Kosack K."/>
            <person name="Heard S."/>
            <person name="Oliver R."/>
        </authorList>
    </citation>
    <scope>NUCLEOTIDE SEQUENCE [LARGE SCALE GENOMIC DNA]</scope>
    <source>
        <strain evidence="8">ATCC 18683 / 1980 / Ss-1</strain>
    </source>
</reference>
<dbReference type="Pfam" id="PF00734">
    <property type="entry name" value="CBM_1"/>
    <property type="match status" value="1"/>
</dbReference>
<evidence type="ECO:0000313" key="7">
    <source>
        <dbReference type="EMBL" id="APA13322.1"/>
    </source>
</evidence>
<dbReference type="InterPro" id="IPR000675">
    <property type="entry name" value="Cutinase/axe"/>
</dbReference>
<evidence type="ECO:0000256" key="4">
    <source>
        <dbReference type="SAM" id="MobiDB-lite"/>
    </source>
</evidence>
<dbReference type="PROSITE" id="PS00562">
    <property type="entry name" value="CBM1_1"/>
    <property type="match status" value="1"/>
</dbReference>
<keyword evidence="3" id="KW-1015">Disulfide bond</keyword>
<dbReference type="PROSITE" id="PS51164">
    <property type="entry name" value="CBM1_2"/>
    <property type="match status" value="1"/>
</dbReference>
<dbReference type="EMBL" id="CP017824">
    <property type="protein sequence ID" value="APA13322.1"/>
    <property type="molecule type" value="Genomic_DNA"/>
</dbReference>
<sequence length="300" mass="30546">MFSQTVLKAVFLSLLTYASALPSELDTRATCPDIHVFGARETTAPAGFGTAGVVVNLILSAHPGATSEAIVYPACGGQSSCGGVSYANSVIQGVAAVASAVNKFNTDCPSTKLVLVGYSQGGQIMDNAFCGGGDSNEGLTNTAIPIQASAVNMIKAAIFMGDPRYIYGLPYEVGTCRAQGFAPRPSGFSCPSASKIKSYCDAADPYCCNGSDANTHQGYGTEYGQQALTFVNAQLASSGTSPTSPSTTPSSPGTTTTITSPGSTGVAHWGQCGGNGYTGSTTCASPYTCTYANAYYAQCL</sequence>
<evidence type="ECO:0000256" key="3">
    <source>
        <dbReference type="ARBA" id="ARBA00023157"/>
    </source>
</evidence>
<dbReference type="GO" id="GO:0005576">
    <property type="term" value="C:extracellular region"/>
    <property type="evidence" value="ECO:0007669"/>
    <property type="project" value="InterPro"/>
</dbReference>
<feature type="compositionally biased region" description="Low complexity" evidence="4">
    <location>
        <begin position="237"/>
        <end position="262"/>
    </location>
</feature>
<feature type="chain" id="PRO_5010517923" description="CBM1 domain-containing protein" evidence="5">
    <location>
        <begin position="21"/>
        <end position="300"/>
    </location>
</feature>
<feature type="signal peptide" evidence="5">
    <location>
        <begin position="1"/>
        <end position="20"/>
    </location>
</feature>
<dbReference type="Pfam" id="PF01083">
    <property type="entry name" value="Cutinase"/>
    <property type="match status" value="1"/>
</dbReference>
<proteinExistence type="predicted"/>
<organism evidence="7 8">
    <name type="scientific">Sclerotinia sclerotiorum (strain ATCC 18683 / 1980 / Ss-1)</name>
    <name type="common">White mold</name>
    <name type="synonym">Whetzelinia sclerotiorum</name>
    <dbReference type="NCBI Taxonomy" id="665079"/>
    <lineage>
        <taxon>Eukaryota</taxon>
        <taxon>Fungi</taxon>
        <taxon>Dikarya</taxon>
        <taxon>Ascomycota</taxon>
        <taxon>Pezizomycotina</taxon>
        <taxon>Leotiomycetes</taxon>
        <taxon>Helotiales</taxon>
        <taxon>Sclerotiniaceae</taxon>
        <taxon>Sclerotinia</taxon>
    </lineage>
</organism>
<dbReference type="SUPFAM" id="SSF57180">
    <property type="entry name" value="Cellulose-binding domain"/>
    <property type="match status" value="1"/>
</dbReference>